<dbReference type="EMBL" id="WJIF01000006">
    <property type="protein sequence ID" value="MRG60432.1"/>
    <property type="molecule type" value="Genomic_DNA"/>
</dbReference>
<dbReference type="InterPro" id="IPR007345">
    <property type="entry name" value="Polysacch_pyruvyl_Trfase"/>
</dbReference>
<accession>A0A6I2F6R3</accession>
<protein>
    <recommendedName>
        <fullName evidence="1">Polysaccharide pyruvyl transferase domain-containing protein</fullName>
    </recommendedName>
</protein>
<comment type="caution">
    <text evidence="2">The sequence shown here is derived from an EMBL/GenBank/DDBJ whole genome shotgun (WGS) entry which is preliminary data.</text>
</comment>
<gene>
    <name evidence="2" type="ORF">GE115_11225</name>
</gene>
<dbReference type="Pfam" id="PF04230">
    <property type="entry name" value="PS_pyruv_trans"/>
    <property type="match status" value="1"/>
</dbReference>
<evidence type="ECO:0000259" key="1">
    <source>
        <dbReference type="Pfam" id="PF04230"/>
    </source>
</evidence>
<name>A0A6I2F6R3_9MICO</name>
<feature type="domain" description="Polysaccharide pyruvyl transferase" evidence="1">
    <location>
        <begin position="23"/>
        <end position="289"/>
    </location>
</feature>
<sequence>MSDPVNHPNEPAVFAWLSGQADNIGDSMLRRAYAQALAACGRVEAWVGNPDSGYASGLGLSRDSMNSGYFRWVGRFARSAWSGSAVFAFNAGEFVPTKKYVAGLIFMLPVIALHRLRGGRIVWMGAGVRRGHRLLMHPFRLLARWSDPLRFRDVESTRIVGMGKTMPDWGFALGTGGALVVGAPIEPAGANTPRDYIAVVLRGDRRPPSDSWVAAVERLAARTNTKVVVVVQVERDRAAAEALGARLDCRIIRWNPSVDHRQQEARVRAEYGRCRAVISDRLHALIMGATEGAVPLGWCETATDKVSRHFELIDADWLRPPGDGPTEALDALTPDALETMRIETLSAVARARAELREAADSLVRRVVVDA</sequence>
<dbReference type="RefSeq" id="WP_153684895.1">
    <property type="nucleotide sequence ID" value="NZ_WJIF01000006.1"/>
</dbReference>
<dbReference type="AlphaFoldDB" id="A0A6I2F6R3"/>
<reference evidence="2 3" key="1">
    <citation type="submission" date="2019-10" db="EMBL/GenBank/DDBJ databases">
        <authorList>
            <person name="Nie G."/>
            <person name="Ming H."/>
            <person name="Yi B."/>
        </authorList>
    </citation>
    <scope>NUCLEOTIDE SEQUENCE [LARGE SCALE GENOMIC DNA]</scope>
    <source>
        <strain evidence="2 3">CFH 90414</strain>
    </source>
</reference>
<organism evidence="2 3">
    <name type="scientific">Agromyces agglutinans</name>
    <dbReference type="NCBI Taxonomy" id="2662258"/>
    <lineage>
        <taxon>Bacteria</taxon>
        <taxon>Bacillati</taxon>
        <taxon>Actinomycetota</taxon>
        <taxon>Actinomycetes</taxon>
        <taxon>Micrococcales</taxon>
        <taxon>Microbacteriaceae</taxon>
        <taxon>Agromyces</taxon>
    </lineage>
</organism>
<evidence type="ECO:0000313" key="3">
    <source>
        <dbReference type="Proteomes" id="UP000431080"/>
    </source>
</evidence>
<evidence type="ECO:0000313" key="2">
    <source>
        <dbReference type="EMBL" id="MRG60432.1"/>
    </source>
</evidence>
<keyword evidence="3" id="KW-1185">Reference proteome</keyword>
<dbReference type="Proteomes" id="UP000431080">
    <property type="component" value="Unassembled WGS sequence"/>
</dbReference>
<proteinExistence type="predicted"/>